<evidence type="ECO:0000313" key="1">
    <source>
        <dbReference type="EMBL" id="KAK5694768.1"/>
    </source>
</evidence>
<dbReference type="PANTHER" id="PTHR38111">
    <property type="entry name" value="ZN(2)-C6 FUNGAL-TYPE DOMAIN-CONTAINING PROTEIN-RELATED"/>
    <property type="match status" value="1"/>
</dbReference>
<dbReference type="Proteomes" id="UP001310594">
    <property type="component" value="Unassembled WGS sequence"/>
</dbReference>
<dbReference type="PANTHER" id="PTHR38111:SF6">
    <property type="entry name" value="FINGER DOMAIN PROTEIN, PUTATIVE (AFU_ORTHOLOGUE AFUA_8G01940)-RELATED"/>
    <property type="match status" value="1"/>
</dbReference>
<reference evidence="1" key="1">
    <citation type="submission" date="2023-08" db="EMBL/GenBank/DDBJ databases">
        <title>Black Yeasts Isolated from many extreme environments.</title>
        <authorList>
            <person name="Coleine C."/>
            <person name="Stajich J.E."/>
            <person name="Selbmann L."/>
        </authorList>
    </citation>
    <scope>NUCLEOTIDE SEQUENCE</scope>
    <source>
        <strain evidence="1">CCFEE 5810</strain>
    </source>
</reference>
<dbReference type="AlphaFoldDB" id="A0AAN7VWI5"/>
<evidence type="ECO:0000313" key="2">
    <source>
        <dbReference type="Proteomes" id="UP001310594"/>
    </source>
</evidence>
<protein>
    <submittedName>
        <fullName evidence="1">Uncharacterized protein</fullName>
    </submittedName>
</protein>
<gene>
    <name evidence="1" type="ORF">LTR97_009358</name>
</gene>
<dbReference type="EMBL" id="JAVRQU010000015">
    <property type="protein sequence ID" value="KAK5694768.1"/>
    <property type="molecule type" value="Genomic_DNA"/>
</dbReference>
<comment type="caution">
    <text evidence="1">The sequence shown here is derived from an EMBL/GenBank/DDBJ whole genome shotgun (WGS) entry which is preliminary data.</text>
</comment>
<dbReference type="InterPro" id="IPR053178">
    <property type="entry name" value="Osmoadaptation_assoc"/>
</dbReference>
<name>A0AAN7VWI5_9PEZI</name>
<organism evidence="1 2">
    <name type="scientific">Elasticomyces elasticus</name>
    <dbReference type="NCBI Taxonomy" id="574655"/>
    <lineage>
        <taxon>Eukaryota</taxon>
        <taxon>Fungi</taxon>
        <taxon>Dikarya</taxon>
        <taxon>Ascomycota</taxon>
        <taxon>Pezizomycotina</taxon>
        <taxon>Dothideomycetes</taxon>
        <taxon>Dothideomycetidae</taxon>
        <taxon>Mycosphaerellales</taxon>
        <taxon>Teratosphaeriaceae</taxon>
        <taxon>Elasticomyces</taxon>
    </lineage>
</organism>
<sequence>MESDDLAARLAMMPATHILKHIPQRIGLNPALDDAVNCIMQGPSTTNINNRNSSSRLYVTALGSLRKALGDPGLVSAPETLAAASLLQMYEQYADLAGRSWVLHARGVVKMLQAKGAGNLTDDIEKAVLEAQAGNVFMSALTANRQCFLAHPAWKRVLRPTTTSDCQLNTFMSMVVDGVRFPGIDALCASLVRQCEYDYATPIAHRVMVGTAALSDMLRMRSQLGEQFGRDNKQDIEGEGDPIRIAAYAATGFFVITTNTILLGLCKQLTAMAPGRAPKLPDGVTEEVLKAEREAALERVTARFKLLASVDPRVRFTAPAALRIILATVLGIGGPSSSEASTLLFVLDQGLGDVDFEGAFGVRCQMSDGLSPRILRYDQRVPPYLVEGVY</sequence>
<proteinExistence type="predicted"/>
<accession>A0AAN7VWI5</accession>